<dbReference type="AlphaFoldDB" id="A0A2P2KUV2"/>
<feature type="compositionally biased region" description="Low complexity" evidence="1">
    <location>
        <begin position="12"/>
        <end position="23"/>
    </location>
</feature>
<dbReference type="EMBL" id="GGEC01029035">
    <property type="protein sequence ID" value="MBX09519.1"/>
    <property type="molecule type" value="Transcribed_RNA"/>
</dbReference>
<sequence>MPSRSTVRNSSTAATTGGLRGTTNFKGHILKLKMTIG</sequence>
<accession>A0A2P2KUV2</accession>
<feature type="region of interest" description="Disordered" evidence="1">
    <location>
        <begin position="1"/>
        <end position="24"/>
    </location>
</feature>
<feature type="compositionally biased region" description="Polar residues" evidence="1">
    <location>
        <begin position="1"/>
        <end position="11"/>
    </location>
</feature>
<evidence type="ECO:0000313" key="2">
    <source>
        <dbReference type="EMBL" id="MBX09519.1"/>
    </source>
</evidence>
<reference evidence="2" key="1">
    <citation type="submission" date="2018-02" db="EMBL/GenBank/DDBJ databases">
        <title>Rhizophora mucronata_Transcriptome.</title>
        <authorList>
            <person name="Meera S.P."/>
            <person name="Sreeshan A."/>
            <person name="Augustine A."/>
        </authorList>
    </citation>
    <scope>NUCLEOTIDE SEQUENCE</scope>
    <source>
        <tissue evidence="2">Leaf</tissue>
    </source>
</reference>
<evidence type="ECO:0000256" key="1">
    <source>
        <dbReference type="SAM" id="MobiDB-lite"/>
    </source>
</evidence>
<organism evidence="2">
    <name type="scientific">Rhizophora mucronata</name>
    <name type="common">Asiatic mangrove</name>
    <dbReference type="NCBI Taxonomy" id="61149"/>
    <lineage>
        <taxon>Eukaryota</taxon>
        <taxon>Viridiplantae</taxon>
        <taxon>Streptophyta</taxon>
        <taxon>Embryophyta</taxon>
        <taxon>Tracheophyta</taxon>
        <taxon>Spermatophyta</taxon>
        <taxon>Magnoliopsida</taxon>
        <taxon>eudicotyledons</taxon>
        <taxon>Gunneridae</taxon>
        <taxon>Pentapetalae</taxon>
        <taxon>rosids</taxon>
        <taxon>fabids</taxon>
        <taxon>Malpighiales</taxon>
        <taxon>Rhizophoraceae</taxon>
        <taxon>Rhizophora</taxon>
    </lineage>
</organism>
<protein>
    <submittedName>
        <fullName evidence="2">Uncharacterized protein</fullName>
    </submittedName>
</protein>
<name>A0A2P2KUV2_RHIMU</name>
<proteinExistence type="predicted"/>